<gene>
    <name evidence="1" type="primary">A09g515430.1_BraROA</name>
    <name evidence="1" type="ORF">IGI04_036996</name>
</gene>
<evidence type="ECO:0000313" key="2">
    <source>
        <dbReference type="Proteomes" id="UP000823674"/>
    </source>
</evidence>
<proteinExistence type="predicted"/>
<keyword evidence="2" id="KW-1185">Reference proteome</keyword>
<accession>A0ABQ7LIB4</accession>
<name>A0ABQ7LIB4_BRACM</name>
<dbReference type="Proteomes" id="UP000823674">
    <property type="component" value="Chromosome A09"/>
</dbReference>
<protein>
    <submittedName>
        <fullName evidence="1">Uncharacterized protein</fullName>
    </submittedName>
</protein>
<dbReference type="EMBL" id="JADBGQ010000008">
    <property type="protein sequence ID" value="KAG5385526.1"/>
    <property type="molecule type" value="Genomic_DNA"/>
</dbReference>
<organism evidence="1 2">
    <name type="scientific">Brassica rapa subsp. trilocularis</name>
    <dbReference type="NCBI Taxonomy" id="1813537"/>
    <lineage>
        <taxon>Eukaryota</taxon>
        <taxon>Viridiplantae</taxon>
        <taxon>Streptophyta</taxon>
        <taxon>Embryophyta</taxon>
        <taxon>Tracheophyta</taxon>
        <taxon>Spermatophyta</taxon>
        <taxon>Magnoliopsida</taxon>
        <taxon>eudicotyledons</taxon>
        <taxon>Gunneridae</taxon>
        <taxon>Pentapetalae</taxon>
        <taxon>rosids</taxon>
        <taxon>malvids</taxon>
        <taxon>Brassicales</taxon>
        <taxon>Brassicaceae</taxon>
        <taxon>Brassiceae</taxon>
        <taxon>Brassica</taxon>
    </lineage>
</organism>
<comment type="caution">
    <text evidence="1">The sequence shown here is derived from an EMBL/GenBank/DDBJ whole genome shotgun (WGS) entry which is preliminary data.</text>
</comment>
<evidence type="ECO:0000313" key="1">
    <source>
        <dbReference type="EMBL" id="KAG5385526.1"/>
    </source>
</evidence>
<reference evidence="1 2" key="1">
    <citation type="submission" date="2021-03" db="EMBL/GenBank/DDBJ databases">
        <authorList>
            <person name="King G.J."/>
            <person name="Bancroft I."/>
            <person name="Baten A."/>
            <person name="Bloomfield J."/>
            <person name="Borpatragohain P."/>
            <person name="He Z."/>
            <person name="Irish N."/>
            <person name="Irwin J."/>
            <person name="Liu K."/>
            <person name="Mauleon R.P."/>
            <person name="Moore J."/>
            <person name="Morris R."/>
            <person name="Ostergaard L."/>
            <person name="Wang B."/>
            <person name="Wells R."/>
        </authorList>
    </citation>
    <scope>NUCLEOTIDE SEQUENCE [LARGE SCALE GENOMIC DNA]</scope>
    <source>
        <strain evidence="1">R-o-18</strain>
        <tissue evidence="1">Leaf</tissue>
    </source>
</reference>
<sequence>MGYRLIYGILKTQREKAIQRYEALMMMVSGSMMLPVSQALSIYIGGASLTEEDLVPNMGDEIDGEKEKSSSFCRLLVIN</sequence>